<organism evidence="13 14">
    <name type="scientific">Aphis glycines</name>
    <name type="common">Soybean aphid</name>
    <dbReference type="NCBI Taxonomy" id="307491"/>
    <lineage>
        <taxon>Eukaryota</taxon>
        <taxon>Metazoa</taxon>
        <taxon>Ecdysozoa</taxon>
        <taxon>Arthropoda</taxon>
        <taxon>Hexapoda</taxon>
        <taxon>Insecta</taxon>
        <taxon>Pterygota</taxon>
        <taxon>Neoptera</taxon>
        <taxon>Paraneoptera</taxon>
        <taxon>Hemiptera</taxon>
        <taxon>Sternorrhyncha</taxon>
        <taxon>Aphidomorpha</taxon>
        <taxon>Aphidoidea</taxon>
        <taxon>Aphididae</taxon>
        <taxon>Aphidini</taxon>
        <taxon>Aphis</taxon>
        <taxon>Aphis</taxon>
    </lineage>
</organism>
<evidence type="ECO:0000256" key="1">
    <source>
        <dbReference type="ARBA" id="ARBA00004141"/>
    </source>
</evidence>
<dbReference type="OrthoDB" id="429813at2759"/>
<dbReference type="SUPFAM" id="SSF51735">
    <property type="entry name" value="NAD(P)-binding Rossmann-fold domains"/>
    <property type="match status" value="2"/>
</dbReference>
<sequence>MESSLAESDIQILLIIEMFTIFYFVNRSFILVTVGWCMYQCHEQYLPITILLLNRIKLLDLSPLSTVNSGLGRTICFTTRQCHKQVPVAWSSGQVQVKEHLLKITVIDTMIGEIGDHHKTNNEKCSLKTRLTVNGLNSITENLKKQFLQKYDDVGGRRIMSIPSFELFVILKQQKNLLGLKFYNMALDLHRKYIEKKQDSAPLAPIKDIINSKYYLDPLELLGERSFDEPREVNESEIGSPVQEFFRDAVVFLTGGTGFMGKVLVEKLLRTCPHIKHIYLLIRSKKGKNVDERLEDIFEDRLFKRLKHEVPKYYHKVSGVAGDCSLPGLGLSVSSRNTLINEVNIIFHGAATVRFDEHIRVAMNINVSGTRELISLARSITNLKVMAHISTAFSNCNRMHVDEQFYDPIADYNDVLKLISSTDDETLHSMTSKIIGDLPNTYSFTKSLAEDAIRREAQDLPILVFRPTVVVGTYREPVRGWIDNVYGPTGIIVGAGTGVLHTYYLDANIVTDIIPVDIVVNALICATHRTATSRKCDEIPIYTCSSSIQKPIRWKEFMELNKRHGMYWPTIRAIWYYSFWITKNPFVFAMLNFFCHTVPGYTLDTLARFSGQKPILMNIYKKIDKVRDILAYFADKEWTFINDRILALWDTLDSQDKELFNFDIHQLSWDYFCQAHCLGLRVYLVKDDIHTLPAARKKWEKLYIAHNILLLIVFGIMLFCIWSIVSVPLKLTGLMHDQFKLLNLKFHKMALDLHRKYIEKKQDSAPLVPIKDIINSKYYLDPLELLGERSFNEPREVDASEIGSPIQEFFRDAVVFITGGTGFMGKVLVEKLLRTCPHIKHIYLLIRSKKGKNVDQRLEDIFEDRLFKRLKHEVPKYYHKVSGVAGDCSLPGLGLSVSSRNTLINEVNIIFHGAATVRFDEHIRVAMNINVSGTRELLNLARKITNLKVMAHVSTAYSNCNRLHVEEKFYDPIADYEDILKLISSKDDQTLQDMTKEIIGDLPNTYAFTKSLAEDVIRREAQDLPILVFRPTVVIATYREPVRGWIDNVYGPTGLIVGAGTGVLHTYFGDSNMVTDMIPVDMVVNALICSTKETATNEKAEEIPIYTCSSAGQKPIRWIDFIEMNRRHGIYWPTIRAIWYYSFMATNNPYFYALLNFCFHIIPGYLLDTLAVIVGQKPILMKIYKKIDKVRDILAYFSDKEWTFTNDRILALWNTLDSQDKDIFNFDINQLSWEYFSQAHCLGLRVYLVKDDIHTLPAARKKWEKLYIAHIGLLVFIYAFLLYCAWTITSLFLKLTGFM</sequence>
<name>A0A6G0T948_APHGL</name>
<feature type="transmembrane region" description="Helical" evidence="10">
    <location>
        <begin position="1266"/>
        <end position="1293"/>
    </location>
</feature>
<dbReference type="PANTHER" id="PTHR11011:SF60">
    <property type="entry name" value="FATTY ACYL-COA REDUCTASE-RELATED"/>
    <property type="match status" value="1"/>
</dbReference>
<evidence type="ECO:0000256" key="8">
    <source>
        <dbReference type="ARBA" id="ARBA00023136"/>
    </source>
</evidence>
<evidence type="ECO:0000256" key="7">
    <source>
        <dbReference type="ARBA" id="ARBA00023098"/>
    </source>
</evidence>
<dbReference type="InterPro" id="IPR036291">
    <property type="entry name" value="NAD(P)-bd_dom_sf"/>
</dbReference>
<feature type="domain" description="Thioester reductase (TE)" evidence="12">
    <location>
        <begin position="817"/>
        <end position="1086"/>
    </location>
</feature>
<dbReference type="InterPro" id="IPR013120">
    <property type="entry name" value="FAR_NAD-bd"/>
</dbReference>
<keyword evidence="8 10" id="KW-0472">Membrane</keyword>
<dbReference type="EMBL" id="VYZN01000051">
    <property type="protein sequence ID" value="KAE9527757.1"/>
    <property type="molecule type" value="Genomic_DNA"/>
</dbReference>
<comment type="function">
    <text evidence="10">Catalyzes the reduction of fatty acyl-CoA to fatty alcohols.</text>
</comment>
<comment type="subcellular location">
    <subcellularLocation>
        <location evidence="1">Membrane</location>
        <topology evidence="1">Multi-pass membrane protein</topology>
    </subcellularLocation>
</comment>
<proteinExistence type="inferred from homology"/>
<keyword evidence="3 10" id="KW-0444">Lipid biosynthesis</keyword>
<evidence type="ECO:0000313" key="13">
    <source>
        <dbReference type="EMBL" id="KAE9527757.1"/>
    </source>
</evidence>
<evidence type="ECO:0000259" key="12">
    <source>
        <dbReference type="Pfam" id="PF07993"/>
    </source>
</evidence>
<dbReference type="PANTHER" id="PTHR11011">
    <property type="entry name" value="MALE STERILITY PROTEIN 2-RELATED"/>
    <property type="match status" value="1"/>
</dbReference>
<accession>A0A6G0T948</accession>
<evidence type="ECO:0000256" key="4">
    <source>
        <dbReference type="ARBA" id="ARBA00022692"/>
    </source>
</evidence>
<comment type="caution">
    <text evidence="13">The sequence shown here is derived from an EMBL/GenBank/DDBJ whole genome shotgun (WGS) entry which is preliminary data.</text>
</comment>
<keyword evidence="4 10" id="KW-0812">Transmembrane</keyword>
<evidence type="ECO:0000256" key="10">
    <source>
        <dbReference type="RuleBase" id="RU363097"/>
    </source>
</evidence>
<dbReference type="GO" id="GO:0102965">
    <property type="term" value="F:alcohol-forming long-chain fatty acyl-CoA reductase activity"/>
    <property type="evidence" value="ECO:0007669"/>
    <property type="project" value="UniProtKB-EC"/>
</dbReference>
<feature type="transmembrane region" description="Helical" evidence="10">
    <location>
        <begin position="12"/>
        <end position="39"/>
    </location>
</feature>
<keyword evidence="10" id="KW-0560">Oxidoreductase</keyword>
<dbReference type="CDD" id="cd09071">
    <property type="entry name" value="FAR_C"/>
    <property type="match status" value="2"/>
</dbReference>
<dbReference type="GO" id="GO:0035336">
    <property type="term" value="P:long-chain fatty-acyl-CoA metabolic process"/>
    <property type="evidence" value="ECO:0007669"/>
    <property type="project" value="TreeGrafter"/>
</dbReference>
<dbReference type="Pfam" id="PF07993">
    <property type="entry name" value="NAD_binding_4"/>
    <property type="match status" value="2"/>
</dbReference>
<evidence type="ECO:0000256" key="6">
    <source>
        <dbReference type="ARBA" id="ARBA00022989"/>
    </source>
</evidence>
<keyword evidence="5 10" id="KW-0521">NADP</keyword>
<dbReference type="InterPro" id="IPR033640">
    <property type="entry name" value="FAR_C"/>
</dbReference>
<feature type="transmembrane region" description="Helical" evidence="10">
    <location>
        <begin position="1150"/>
        <end position="1175"/>
    </location>
</feature>
<evidence type="ECO:0000256" key="5">
    <source>
        <dbReference type="ARBA" id="ARBA00022857"/>
    </source>
</evidence>
<dbReference type="FunFam" id="3.40.50.720:FF:000143">
    <property type="entry name" value="Fatty acyl-CoA reductase"/>
    <property type="match status" value="2"/>
</dbReference>
<keyword evidence="7 10" id="KW-0443">Lipid metabolism</keyword>
<dbReference type="GO" id="GO:0005777">
    <property type="term" value="C:peroxisome"/>
    <property type="evidence" value="ECO:0007669"/>
    <property type="project" value="TreeGrafter"/>
</dbReference>
<evidence type="ECO:0000313" key="14">
    <source>
        <dbReference type="Proteomes" id="UP000475862"/>
    </source>
</evidence>
<evidence type="ECO:0000256" key="9">
    <source>
        <dbReference type="ARBA" id="ARBA00052530"/>
    </source>
</evidence>
<dbReference type="GO" id="GO:0080019">
    <property type="term" value="F:alcohol-forming very long-chain fatty acyl-CoA reductase activity"/>
    <property type="evidence" value="ECO:0007669"/>
    <property type="project" value="InterPro"/>
</dbReference>
<gene>
    <name evidence="13" type="ORF">AGLY_012830</name>
</gene>
<dbReference type="EC" id="1.2.1.84" evidence="10"/>
<dbReference type="InterPro" id="IPR026055">
    <property type="entry name" value="FAR"/>
</dbReference>
<comment type="catalytic activity">
    <reaction evidence="9 10">
        <text>a long-chain fatty acyl-CoA + 2 NADPH + 2 H(+) = a long-chain primary fatty alcohol + 2 NADP(+) + CoA</text>
        <dbReference type="Rhea" id="RHEA:52716"/>
        <dbReference type="ChEBI" id="CHEBI:15378"/>
        <dbReference type="ChEBI" id="CHEBI:57287"/>
        <dbReference type="ChEBI" id="CHEBI:57783"/>
        <dbReference type="ChEBI" id="CHEBI:58349"/>
        <dbReference type="ChEBI" id="CHEBI:77396"/>
        <dbReference type="ChEBI" id="CHEBI:83139"/>
        <dbReference type="EC" id="1.2.1.84"/>
    </reaction>
</comment>
<feature type="domain" description="Fatty acyl-CoA reductase C-terminal" evidence="11">
    <location>
        <begin position="595"/>
        <end position="687"/>
    </location>
</feature>
<dbReference type="CDD" id="cd05236">
    <property type="entry name" value="FAR-N_SDR_e"/>
    <property type="match status" value="2"/>
</dbReference>
<comment type="similarity">
    <text evidence="2 10">Belongs to the fatty acyl-CoA reductase family.</text>
</comment>
<keyword evidence="6 10" id="KW-1133">Transmembrane helix</keyword>
<evidence type="ECO:0000256" key="3">
    <source>
        <dbReference type="ARBA" id="ARBA00022516"/>
    </source>
</evidence>
<feature type="transmembrane region" description="Helical" evidence="10">
    <location>
        <begin position="702"/>
        <end position="725"/>
    </location>
</feature>
<dbReference type="GO" id="GO:0016020">
    <property type="term" value="C:membrane"/>
    <property type="evidence" value="ECO:0007669"/>
    <property type="project" value="UniProtKB-SubCell"/>
</dbReference>
<evidence type="ECO:0000256" key="2">
    <source>
        <dbReference type="ARBA" id="ARBA00005928"/>
    </source>
</evidence>
<feature type="domain" description="Fatty acyl-CoA reductase C-terminal" evidence="11">
    <location>
        <begin position="1159"/>
        <end position="1251"/>
    </location>
</feature>
<reference evidence="13 14" key="1">
    <citation type="submission" date="2019-08" db="EMBL/GenBank/DDBJ databases">
        <title>The genome of the soybean aphid Biotype 1, its phylome, world population structure and adaptation to the North American continent.</title>
        <authorList>
            <person name="Giordano R."/>
            <person name="Donthu R.K."/>
            <person name="Hernandez A.G."/>
            <person name="Wright C.L."/>
            <person name="Zimin A.V."/>
        </authorList>
    </citation>
    <scope>NUCLEOTIDE SEQUENCE [LARGE SCALE GENOMIC DNA]</scope>
    <source>
        <tissue evidence="13">Whole aphids</tissue>
    </source>
</reference>
<dbReference type="Pfam" id="PF03015">
    <property type="entry name" value="Sterile"/>
    <property type="match status" value="2"/>
</dbReference>
<dbReference type="Gene3D" id="3.40.50.720">
    <property type="entry name" value="NAD(P)-binding Rossmann-like Domain"/>
    <property type="match status" value="2"/>
</dbReference>
<feature type="domain" description="Thioester reductase (TE)" evidence="12">
    <location>
        <begin position="253"/>
        <end position="522"/>
    </location>
</feature>
<protein>
    <recommendedName>
        <fullName evidence="10">Fatty acyl-CoA reductase</fullName>
        <ecNumber evidence="10">1.2.1.84</ecNumber>
    </recommendedName>
</protein>
<keyword evidence="14" id="KW-1185">Reference proteome</keyword>
<dbReference type="Proteomes" id="UP000475862">
    <property type="component" value="Unassembled WGS sequence"/>
</dbReference>
<evidence type="ECO:0000259" key="11">
    <source>
        <dbReference type="Pfam" id="PF03015"/>
    </source>
</evidence>